<sequence>MPLTDLSIGVPLASTSLVYPLLLDLGRNVGQTDTHWWWVMAIGFTSPTVKWRKRLFTPALLFHLKNLQTLTVRRCERLEEIIGDDDLDEEAVASTVLFSTFSNLKKIRCEKLPELKSFCSNRKMVSDSLEGVYITKCPKLERFPLLREDLHPPILLGKIRVDEEWWESVEFDHPNTRDMLRPVCDFLRYNRDIY</sequence>
<proteinExistence type="predicted"/>
<keyword evidence="4" id="KW-1185">Reference proteome</keyword>
<dbReference type="InterPro" id="IPR050905">
    <property type="entry name" value="Plant_NBS-LRR"/>
</dbReference>
<evidence type="ECO:0000256" key="1">
    <source>
        <dbReference type="ARBA" id="ARBA00022821"/>
    </source>
</evidence>
<accession>A0AA88E2B5</accession>
<dbReference type="AlphaFoldDB" id="A0AA88E2B5"/>
<dbReference type="Proteomes" id="UP001187192">
    <property type="component" value="Unassembled WGS sequence"/>
</dbReference>
<organism evidence="3 4">
    <name type="scientific">Ficus carica</name>
    <name type="common">Common fig</name>
    <dbReference type="NCBI Taxonomy" id="3494"/>
    <lineage>
        <taxon>Eukaryota</taxon>
        <taxon>Viridiplantae</taxon>
        <taxon>Streptophyta</taxon>
        <taxon>Embryophyta</taxon>
        <taxon>Tracheophyta</taxon>
        <taxon>Spermatophyta</taxon>
        <taxon>Magnoliopsida</taxon>
        <taxon>eudicotyledons</taxon>
        <taxon>Gunneridae</taxon>
        <taxon>Pentapetalae</taxon>
        <taxon>rosids</taxon>
        <taxon>fabids</taxon>
        <taxon>Rosales</taxon>
        <taxon>Moraceae</taxon>
        <taxon>Ficeae</taxon>
        <taxon>Ficus</taxon>
    </lineage>
</organism>
<keyword evidence="1" id="KW-0611">Plant defense</keyword>
<reference evidence="3" key="1">
    <citation type="submission" date="2023-07" db="EMBL/GenBank/DDBJ databases">
        <title>draft genome sequence of fig (Ficus carica).</title>
        <authorList>
            <person name="Takahashi T."/>
            <person name="Nishimura K."/>
        </authorList>
    </citation>
    <scope>NUCLEOTIDE SEQUENCE</scope>
</reference>
<evidence type="ECO:0000259" key="2">
    <source>
        <dbReference type="Pfam" id="PF23247"/>
    </source>
</evidence>
<dbReference type="PANTHER" id="PTHR33463">
    <property type="entry name" value="NB-ARC DOMAIN-CONTAINING PROTEIN-RELATED"/>
    <property type="match status" value="1"/>
</dbReference>
<dbReference type="InterPro" id="IPR057135">
    <property type="entry name" value="At4g27190-like_LRR"/>
</dbReference>
<feature type="domain" description="Disease resistance protein At4g27190-like leucine-rich repeats" evidence="2">
    <location>
        <begin position="53"/>
        <end position="142"/>
    </location>
</feature>
<dbReference type="PANTHER" id="PTHR33463:SF187">
    <property type="entry name" value="AND NB-ARC DOMAIN DISEASE RESISTANCE PROTEIN, PUTATIVE-RELATED"/>
    <property type="match status" value="1"/>
</dbReference>
<evidence type="ECO:0000313" key="4">
    <source>
        <dbReference type="Proteomes" id="UP001187192"/>
    </source>
</evidence>
<dbReference type="EMBL" id="BTGU01000340">
    <property type="protein sequence ID" value="GMN66579.1"/>
    <property type="molecule type" value="Genomic_DNA"/>
</dbReference>
<comment type="caution">
    <text evidence="3">The sequence shown here is derived from an EMBL/GenBank/DDBJ whole genome shotgun (WGS) entry which is preliminary data.</text>
</comment>
<name>A0AA88E2B5_FICCA</name>
<dbReference type="InterPro" id="IPR032675">
    <property type="entry name" value="LRR_dom_sf"/>
</dbReference>
<dbReference type="Gene3D" id="3.80.10.10">
    <property type="entry name" value="Ribonuclease Inhibitor"/>
    <property type="match status" value="1"/>
</dbReference>
<protein>
    <recommendedName>
        <fullName evidence="2">Disease resistance protein At4g27190-like leucine-rich repeats domain-containing protein</fullName>
    </recommendedName>
</protein>
<dbReference type="Pfam" id="PF23247">
    <property type="entry name" value="LRR_RPS2"/>
    <property type="match status" value="1"/>
</dbReference>
<gene>
    <name evidence="3" type="ORF">TIFTF001_035642</name>
</gene>
<evidence type="ECO:0000313" key="3">
    <source>
        <dbReference type="EMBL" id="GMN66579.1"/>
    </source>
</evidence>